<proteinExistence type="predicted"/>
<keyword evidence="8" id="KW-1185">Reference proteome</keyword>
<keyword evidence="2" id="KW-0479">Metal-binding</keyword>
<dbReference type="SUPFAM" id="SSF53098">
    <property type="entry name" value="Ribonuclease H-like"/>
    <property type="match status" value="1"/>
</dbReference>
<evidence type="ECO:0000256" key="3">
    <source>
        <dbReference type="ARBA" id="ARBA00022771"/>
    </source>
</evidence>
<dbReference type="OrthoDB" id="3264316at2759"/>
<dbReference type="InterPro" id="IPR008906">
    <property type="entry name" value="HATC_C_dom"/>
</dbReference>
<dbReference type="AlphaFoldDB" id="A0A5B0MP84"/>
<dbReference type="PANTHER" id="PTHR46481">
    <property type="entry name" value="ZINC FINGER BED DOMAIN-CONTAINING PROTEIN 4"/>
    <property type="match status" value="1"/>
</dbReference>
<dbReference type="Proteomes" id="UP000324748">
    <property type="component" value="Unassembled WGS sequence"/>
</dbReference>
<name>A0A5B0MP84_PUCGR</name>
<dbReference type="InterPro" id="IPR012337">
    <property type="entry name" value="RNaseH-like_sf"/>
</dbReference>
<reference evidence="7 8" key="1">
    <citation type="submission" date="2019-05" db="EMBL/GenBank/DDBJ databases">
        <title>Emergence of the Ug99 lineage of the wheat stem rust pathogen through somatic hybridization.</title>
        <authorList>
            <person name="Li F."/>
            <person name="Upadhyaya N.M."/>
            <person name="Sperschneider J."/>
            <person name="Matny O."/>
            <person name="Nguyen-Phuc H."/>
            <person name="Mago R."/>
            <person name="Raley C."/>
            <person name="Miller M.E."/>
            <person name="Silverstein K.A.T."/>
            <person name="Henningsen E."/>
            <person name="Hirsch C.D."/>
            <person name="Visser B."/>
            <person name="Pretorius Z.A."/>
            <person name="Steffenson B.J."/>
            <person name="Schwessinger B."/>
            <person name="Dodds P.N."/>
            <person name="Figueroa M."/>
        </authorList>
    </citation>
    <scope>NUCLEOTIDE SEQUENCE [LARGE SCALE GENOMIC DNA]</scope>
    <source>
        <strain evidence="7">21-0</strain>
    </source>
</reference>
<dbReference type="Pfam" id="PF05699">
    <property type="entry name" value="Dimer_Tnp_hAT"/>
    <property type="match status" value="1"/>
</dbReference>
<keyword evidence="4" id="KW-0862">Zinc</keyword>
<evidence type="ECO:0000256" key="4">
    <source>
        <dbReference type="ARBA" id="ARBA00022833"/>
    </source>
</evidence>
<comment type="subcellular location">
    <subcellularLocation>
        <location evidence="1">Nucleus</location>
    </subcellularLocation>
</comment>
<evidence type="ECO:0000256" key="5">
    <source>
        <dbReference type="ARBA" id="ARBA00023242"/>
    </source>
</evidence>
<dbReference type="InterPro" id="IPR052035">
    <property type="entry name" value="ZnF_BED_domain_contain"/>
</dbReference>
<organism evidence="7 8">
    <name type="scientific">Puccinia graminis f. sp. tritici</name>
    <dbReference type="NCBI Taxonomy" id="56615"/>
    <lineage>
        <taxon>Eukaryota</taxon>
        <taxon>Fungi</taxon>
        <taxon>Dikarya</taxon>
        <taxon>Basidiomycota</taxon>
        <taxon>Pucciniomycotina</taxon>
        <taxon>Pucciniomycetes</taxon>
        <taxon>Pucciniales</taxon>
        <taxon>Pucciniaceae</taxon>
        <taxon>Puccinia</taxon>
    </lineage>
</organism>
<feature type="domain" description="HAT C-terminal dimerisation" evidence="6">
    <location>
        <begin position="136"/>
        <end position="217"/>
    </location>
</feature>
<evidence type="ECO:0000256" key="2">
    <source>
        <dbReference type="ARBA" id="ARBA00022723"/>
    </source>
</evidence>
<evidence type="ECO:0000256" key="1">
    <source>
        <dbReference type="ARBA" id="ARBA00004123"/>
    </source>
</evidence>
<comment type="caution">
    <text evidence="7">The sequence shown here is derived from an EMBL/GenBank/DDBJ whole genome shotgun (WGS) entry which is preliminary data.</text>
</comment>
<dbReference type="GO" id="GO:0046983">
    <property type="term" value="F:protein dimerization activity"/>
    <property type="evidence" value="ECO:0007669"/>
    <property type="project" value="InterPro"/>
</dbReference>
<keyword evidence="3" id="KW-0863">Zinc-finger</keyword>
<dbReference type="GO" id="GO:0008270">
    <property type="term" value="F:zinc ion binding"/>
    <property type="evidence" value="ECO:0007669"/>
    <property type="project" value="UniProtKB-KW"/>
</dbReference>
<gene>
    <name evidence="7" type="ORF">PGT21_021255</name>
</gene>
<evidence type="ECO:0000313" key="7">
    <source>
        <dbReference type="EMBL" id="KAA1077824.1"/>
    </source>
</evidence>
<keyword evidence="5" id="KW-0539">Nucleus</keyword>
<sequence length="270" mass="29947">MEGDGPSCAMVLYEYSRLLETLGKLKESSKNGILEAMFDPMIKVATKYKDLALKCEPILMATILHPAWRLLLFANKFQSHHRIAQDLISKKFKERQALLKLPTPPSTKESSQAVVPEDDEYNFYPKNSALDDSEDELNRYYETKYTLGIKGNVLLWWKTQAPSFPILSSLARDYLACASSSATVERTFSAASDICTTAQSALAPQKIEWCISSHLWIRNGVQAQGGFDDCVSVMAATKKNPKFNPASAVAKRSGLPLLLATESSLKTPDS</sequence>
<dbReference type="GO" id="GO:0005634">
    <property type="term" value="C:nucleus"/>
    <property type="evidence" value="ECO:0007669"/>
    <property type="project" value="UniProtKB-SubCell"/>
</dbReference>
<dbReference type="EMBL" id="VSWC01000144">
    <property type="protein sequence ID" value="KAA1077824.1"/>
    <property type="molecule type" value="Genomic_DNA"/>
</dbReference>
<evidence type="ECO:0000313" key="8">
    <source>
        <dbReference type="Proteomes" id="UP000324748"/>
    </source>
</evidence>
<accession>A0A5B0MP84</accession>
<evidence type="ECO:0000259" key="6">
    <source>
        <dbReference type="Pfam" id="PF05699"/>
    </source>
</evidence>
<dbReference type="PANTHER" id="PTHR46481:SF10">
    <property type="entry name" value="ZINC FINGER BED DOMAIN-CONTAINING PROTEIN 39"/>
    <property type="match status" value="1"/>
</dbReference>
<protein>
    <recommendedName>
        <fullName evidence="6">HAT C-terminal dimerisation domain-containing protein</fullName>
    </recommendedName>
</protein>